<dbReference type="Proteomes" id="UP000245768">
    <property type="component" value="Unassembled WGS sequence"/>
</dbReference>
<feature type="region of interest" description="Disordered" evidence="1">
    <location>
        <begin position="1"/>
        <end position="93"/>
    </location>
</feature>
<protein>
    <submittedName>
        <fullName evidence="2">Uncharacterized protein</fullName>
    </submittedName>
</protein>
<feature type="region of interest" description="Disordered" evidence="1">
    <location>
        <begin position="338"/>
        <end position="373"/>
    </location>
</feature>
<feature type="compositionally biased region" description="Gly residues" evidence="1">
    <location>
        <begin position="70"/>
        <end position="84"/>
    </location>
</feature>
<sequence length="1031" mass="110305">MSTAMKRPLAGHAGTGTGGPTSSGPGAQRAAAGQQQQQHQQQQPAHGQASSQHSSPMLPSASSNSSTINGGSGGVASSGGGGGASAAAAAAAAVGGATLNTELRAQLRREREAGKATQALRQRSSSVVSSQHHSSEASRRISPKASSGKGPKSASTAAAAIGSATSSRSSSQSHHKNAEGSSHASSSHGSGQTTHQSLQPKAASHPQLHTVARDGDARAPSVHTRAATQPEAAQARMPHHHHHHHDTPASPPVRSPPANDRERGSEHAFGVESLQAAYAAKIHELALKCRNWERYAAKLLAQSEALGVENQMLKDLQSGQEQQINALEIENRALREERARRKAGEAGRASSRLGSRGHRPPQSHSAGELAEQYARGGNATAAARALNLGLADISVPSPPRYAASNGHSFDGPACSSNLYIDERDEEDARSDLRIPTPVSSISLPYHAREQDGQMHTITKQHYSQHQHQHQHQHIQQHAPHHSVPSNKSSNNSLSEHKSRMEMVNNGRIPQLGNGGRMSDPTSLADGHGRYVQQQQQQSHHPSHHRRESHLYDIVGQDAFARDDAELYAEGRPSSRMSSAARRLVECQTQTDDSNGGSARISSSSTFPPSSYIQGNALTKQALAALGKPNNALLGLGAPPASASANHLGGERSIKSSTSPTSEAQRKTSGESLDMPKRRGSPVELHDDHQGGDSNHFAGLRALEGNLQSRSGSSHSDAKTVTEDYLQGAVEQRRQLRRTSLSQQQQLMYLQAQAHQAATISSQSEVNLPFARPPSRPGSRMSNNSGANFEIRSRSRNRSRAGSSSVHDIIPVALDDVFSDGLPSAASSVFTGLHNGGVRPQQPLSANSSAQNSKQNISSSSSYNDFSERGADENEENVAPRSTSMMDDMRPKSPTPPSSAAFHLHGQHAPEASDHSDGPSTKAGYSTDAETMSELQATPSDEDEKRGAHRRLYMKLREELNTAELTKFEKYVHRYDALEIPLHGGRGLLNRVKKLLLVSNPELRTGPLDMKKRKELAREFERIVRADERTST</sequence>
<dbReference type="EMBL" id="KZ819634">
    <property type="protein sequence ID" value="PWN94370.1"/>
    <property type="molecule type" value="Genomic_DNA"/>
</dbReference>
<organism evidence="2 3">
    <name type="scientific">Acaromyces ingoldii</name>
    <dbReference type="NCBI Taxonomy" id="215250"/>
    <lineage>
        <taxon>Eukaryota</taxon>
        <taxon>Fungi</taxon>
        <taxon>Dikarya</taxon>
        <taxon>Basidiomycota</taxon>
        <taxon>Ustilaginomycotina</taxon>
        <taxon>Exobasidiomycetes</taxon>
        <taxon>Exobasidiales</taxon>
        <taxon>Cryptobasidiaceae</taxon>
        <taxon>Acaromyces</taxon>
    </lineage>
</organism>
<feature type="compositionally biased region" description="Low complexity" evidence="1">
    <location>
        <begin position="593"/>
        <end position="610"/>
    </location>
</feature>
<evidence type="ECO:0000313" key="3">
    <source>
        <dbReference type="Proteomes" id="UP000245768"/>
    </source>
</evidence>
<evidence type="ECO:0000256" key="1">
    <source>
        <dbReference type="SAM" id="MobiDB-lite"/>
    </source>
</evidence>
<dbReference type="AlphaFoldDB" id="A0A316YXY0"/>
<feature type="compositionally biased region" description="Low complexity" evidence="1">
    <location>
        <begin position="143"/>
        <end position="171"/>
    </location>
</feature>
<evidence type="ECO:0000313" key="2">
    <source>
        <dbReference type="EMBL" id="PWN94370.1"/>
    </source>
</evidence>
<feature type="region of interest" description="Disordered" evidence="1">
    <location>
        <begin position="586"/>
        <end position="611"/>
    </location>
</feature>
<feature type="region of interest" description="Disordered" evidence="1">
    <location>
        <begin position="640"/>
        <end position="696"/>
    </location>
</feature>
<feature type="compositionally biased region" description="Low complexity" evidence="1">
    <location>
        <begin position="529"/>
        <end position="539"/>
    </location>
</feature>
<feature type="region of interest" description="Disordered" evidence="1">
    <location>
        <begin position="459"/>
        <end position="547"/>
    </location>
</feature>
<accession>A0A316YXY0</accession>
<feature type="compositionally biased region" description="Basic and acidic residues" evidence="1">
    <location>
        <begin position="105"/>
        <end position="114"/>
    </location>
</feature>
<gene>
    <name evidence="2" type="ORF">FA10DRAFT_277931</name>
</gene>
<feature type="region of interest" description="Disordered" evidence="1">
    <location>
        <begin position="424"/>
        <end position="445"/>
    </location>
</feature>
<dbReference type="InParanoid" id="A0A316YXY0"/>
<feature type="compositionally biased region" description="Low complexity" evidence="1">
    <location>
        <begin position="180"/>
        <end position="197"/>
    </location>
</feature>
<feature type="compositionally biased region" description="Basic and acidic residues" evidence="1">
    <location>
        <begin position="663"/>
        <end position="676"/>
    </location>
</feature>
<name>A0A316YXY0_9BASI</name>
<feature type="compositionally biased region" description="Low complexity" evidence="1">
    <location>
        <begin position="22"/>
        <end position="69"/>
    </location>
</feature>
<feature type="region of interest" description="Disordered" evidence="1">
    <location>
        <begin position="832"/>
        <end position="946"/>
    </location>
</feature>
<feature type="compositionally biased region" description="Basic residues" evidence="1">
    <location>
        <begin position="462"/>
        <end position="480"/>
    </location>
</feature>
<feature type="region of interest" description="Disordered" evidence="1">
    <location>
        <begin position="105"/>
        <end position="265"/>
    </location>
</feature>
<dbReference type="RefSeq" id="XP_025381568.1">
    <property type="nucleotide sequence ID" value="XM_025523419.1"/>
</dbReference>
<proteinExistence type="predicted"/>
<feature type="compositionally biased region" description="Polar residues" evidence="1">
    <location>
        <begin position="927"/>
        <end position="938"/>
    </location>
</feature>
<feature type="compositionally biased region" description="Polar residues" evidence="1">
    <location>
        <begin position="483"/>
        <end position="493"/>
    </location>
</feature>
<dbReference type="GeneID" id="37045335"/>
<feature type="region of interest" description="Disordered" evidence="1">
    <location>
        <begin position="759"/>
        <end position="804"/>
    </location>
</feature>
<feature type="compositionally biased region" description="Low complexity" evidence="1">
    <location>
        <begin position="844"/>
        <end position="861"/>
    </location>
</feature>
<reference evidence="2" key="1">
    <citation type="journal article" date="2018" name="Mol. Biol. Evol.">
        <title>Broad Genomic Sampling Reveals a Smut Pathogenic Ancestry of the Fungal Clade Ustilaginomycotina.</title>
        <authorList>
            <person name="Kijpornyongpan T."/>
            <person name="Mondo S.J."/>
            <person name="Barry K."/>
            <person name="Sandor L."/>
            <person name="Lee J."/>
            <person name="Lipzen A."/>
            <person name="Pangilinan J."/>
            <person name="LaButti K."/>
            <person name="Hainaut M."/>
            <person name="Henrissat B."/>
            <person name="Grigoriev I.V."/>
            <person name="Spatafora J.W."/>
            <person name="Aime M.C."/>
        </authorList>
    </citation>
    <scope>NUCLEOTIDE SEQUENCE [LARGE SCALE GENOMIC DNA]</scope>
    <source>
        <strain evidence="2">MCA 4198</strain>
    </source>
</reference>
<keyword evidence="3" id="KW-1185">Reference proteome</keyword>
<dbReference type="OrthoDB" id="3260940at2759"/>
<feature type="compositionally biased region" description="Low complexity" evidence="1">
    <location>
        <begin position="121"/>
        <end position="132"/>
    </location>
</feature>
<dbReference type="STRING" id="215250.A0A316YXY0"/>